<reference evidence="3 4" key="1">
    <citation type="journal article" date="2021" name="DNA Res.">
        <title>Genome analysis of Candida subhashii reveals its hybrid nature and dual mitochondrial genome conformations.</title>
        <authorList>
            <person name="Mixao V."/>
            <person name="Hegedusova E."/>
            <person name="Saus E."/>
            <person name="Pryszcz L.P."/>
            <person name="Cillingova A."/>
            <person name="Nosek J."/>
            <person name="Gabaldon T."/>
        </authorList>
    </citation>
    <scope>NUCLEOTIDE SEQUENCE [LARGE SCALE GENOMIC DNA]</scope>
    <source>
        <strain evidence="3 4">CBS 10753</strain>
    </source>
</reference>
<proteinExistence type="inferred from homology"/>
<dbReference type="PANTHER" id="PTHR19134">
    <property type="entry name" value="RECEPTOR-TYPE TYROSINE-PROTEIN PHOSPHATASE"/>
    <property type="match status" value="1"/>
</dbReference>
<dbReference type="EMBL" id="JAGSYN010000271">
    <property type="protein sequence ID" value="KAG7660988.1"/>
    <property type="molecule type" value="Genomic_DNA"/>
</dbReference>
<evidence type="ECO:0000313" key="4">
    <source>
        <dbReference type="Proteomes" id="UP000694255"/>
    </source>
</evidence>
<name>A0A8J5QEQ1_9ASCO</name>
<organism evidence="3 4">
    <name type="scientific">[Candida] subhashii</name>
    <dbReference type="NCBI Taxonomy" id="561895"/>
    <lineage>
        <taxon>Eukaryota</taxon>
        <taxon>Fungi</taxon>
        <taxon>Dikarya</taxon>
        <taxon>Ascomycota</taxon>
        <taxon>Saccharomycotina</taxon>
        <taxon>Pichiomycetes</taxon>
        <taxon>Debaryomycetaceae</taxon>
        <taxon>Spathaspora</taxon>
    </lineage>
</organism>
<dbReference type="GO" id="GO:0004725">
    <property type="term" value="F:protein tyrosine phosphatase activity"/>
    <property type="evidence" value="ECO:0007669"/>
    <property type="project" value="InterPro"/>
</dbReference>
<evidence type="ECO:0000313" key="3">
    <source>
        <dbReference type="EMBL" id="KAG7660988.1"/>
    </source>
</evidence>
<accession>A0A8J5QEQ1</accession>
<feature type="domain" description="Tyrosine-protein phosphatase" evidence="2">
    <location>
        <begin position="37"/>
        <end position="163"/>
    </location>
</feature>
<evidence type="ECO:0000259" key="2">
    <source>
        <dbReference type="PROSITE" id="PS50055"/>
    </source>
</evidence>
<dbReference type="InterPro" id="IPR000242">
    <property type="entry name" value="PTP_cat"/>
</dbReference>
<dbReference type="PROSITE" id="PS50055">
    <property type="entry name" value="TYR_PHOSPHATASE_PTP"/>
    <property type="match status" value="1"/>
</dbReference>
<gene>
    <name evidence="3" type="ORF">J8A68_005508</name>
</gene>
<dbReference type="PANTHER" id="PTHR19134:SF449">
    <property type="entry name" value="TYROSINE-PROTEIN PHOSPHATASE 1"/>
    <property type="match status" value="1"/>
</dbReference>
<dbReference type="GeneID" id="73472308"/>
<dbReference type="Proteomes" id="UP000694255">
    <property type="component" value="Unassembled WGS sequence"/>
</dbReference>
<dbReference type="Pfam" id="PF00102">
    <property type="entry name" value="Y_phosphatase"/>
    <property type="match status" value="1"/>
</dbReference>
<sequence length="163" mass="19149">MLAQLSFPVLSLPRFCSIFKKQPSLPMFLQQSNNMTQREKFNELNELEADRIHDGLENPQDSDWSLTEAMKRINRNRNRYSNVFPWDQTRVKLPVKDTEIHSDYINASRVRLGLHVDDKEIEEQIDDNSIQYIACQGPLPNTTNHFWSMCFNLSVDVLLLQQH</sequence>
<protein>
    <recommendedName>
        <fullName evidence="2">Tyrosine-protein phosphatase domain-containing protein</fullName>
    </recommendedName>
</protein>
<comment type="caution">
    <text evidence="3">The sequence shown here is derived from an EMBL/GenBank/DDBJ whole genome shotgun (WGS) entry which is preliminary data.</text>
</comment>
<dbReference type="OrthoDB" id="10253954at2759"/>
<keyword evidence="4" id="KW-1185">Reference proteome</keyword>
<evidence type="ECO:0000256" key="1">
    <source>
        <dbReference type="ARBA" id="ARBA00009649"/>
    </source>
</evidence>
<dbReference type="InterPro" id="IPR050348">
    <property type="entry name" value="Protein-Tyr_Phosphatase"/>
</dbReference>
<dbReference type="AlphaFoldDB" id="A0A8J5QEQ1"/>
<dbReference type="RefSeq" id="XP_049261221.1">
    <property type="nucleotide sequence ID" value="XM_049409582.1"/>
</dbReference>
<comment type="similarity">
    <text evidence="1">Belongs to the protein-tyrosine phosphatase family. Non-receptor class subfamily.</text>
</comment>